<name>A0A9X4BFG8_9ENTR</name>
<comment type="caution">
    <text evidence="1">The sequence shown here is derived from an EMBL/GenBank/DDBJ whole genome shotgun (WGS) entry which is preliminary data.</text>
</comment>
<sequence>MGNKDGFDPSITSGIQRFVHLGQWGTVCYWGSSLDEYRIGDRVFFQNQYRQYWLGQIQHDCFVLLYPEPLDRVLDGLSYLNSVHRMHQMHDEEDWFCDQGELPF</sequence>
<dbReference type="EMBL" id="JAOURS010000043">
    <property type="protein sequence ID" value="MDC6641169.1"/>
    <property type="molecule type" value="Genomic_DNA"/>
</dbReference>
<protein>
    <recommendedName>
        <fullName evidence="5">LF-82</fullName>
    </recommendedName>
</protein>
<reference evidence="2 4" key="2">
    <citation type="submission" date="2024-01" db="EMBL/GenBank/DDBJ databases">
        <title>Comparative Genomics of Leclercia adecarboxylata Strains Isolated from Several Sources.</title>
        <authorList>
            <person name="Yescas-Zazueta V."/>
            <person name="Balbuena-Alonso M.G."/>
            <person name="Valencia D."/>
            <person name="Mendez-Pfeiffer P.A."/>
            <person name="Ballesteros-Monrreal M.G."/>
            <person name="Rocha-Gracia R.D.C."/>
            <person name="Barrios-Villa E."/>
        </authorList>
    </citation>
    <scope>NUCLEOTIDE SEQUENCE [LARGE SCALE GENOMIC DNA]</scope>
    <source>
        <strain evidence="2 4">33MEM</strain>
    </source>
</reference>
<proteinExistence type="predicted"/>
<evidence type="ECO:0000313" key="1">
    <source>
        <dbReference type="EMBL" id="MDC6641169.1"/>
    </source>
</evidence>
<gene>
    <name evidence="1" type="ORF">OEZ79_23390</name>
    <name evidence="2" type="ORF">VOF76_25225</name>
</gene>
<evidence type="ECO:0000313" key="4">
    <source>
        <dbReference type="Proteomes" id="UP001357437"/>
    </source>
</evidence>
<dbReference type="Proteomes" id="UP001357437">
    <property type="component" value="Unassembled WGS sequence"/>
</dbReference>
<organism evidence="1 3">
    <name type="scientific">Leclercia adecarboxylata</name>
    <dbReference type="NCBI Taxonomy" id="83655"/>
    <lineage>
        <taxon>Bacteria</taxon>
        <taxon>Pseudomonadati</taxon>
        <taxon>Pseudomonadota</taxon>
        <taxon>Gammaproteobacteria</taxon>
        <taxon>Enterobacterales</taxon>
        <taxon>Enterobacteriaceae</taxon>
        <taxon>Leclercia</taxon>
    </lineage>
</organism>
<dbReference type="Proteomes" id="UP001149314">
    <property type="component" value="Unassembled WGS sequence"/>
</dbReference>
<dbReference type="EMBL" id="JAYMCU010000168">
    <property type="protein sequence ID" value="MEC3939423.1"/>
    <property type="molecule type" value="Genomic_DNA"/>
</dbReference>
<keyword evidence="4" id="KW-1185">Reference proteome</keyword>
<evidence type="ECO:0000313" key="3">
    <source>
        <dbReference type="Proteomes" id="UP001149314"/>
    </source>
</evidence>
<evidence type="ECO:0000313" key="2">
    <source>
        <dbReference type="EMBL" id="MEC3939423.1"/>
    </source>
</evidence>
<reference evidence="1" key="1">
    <citation type="journal article" date="2023" name="Genes Genomics">
        <title>Genomic insights of Leclercia adecarboxylata strains linked to an outbreak in public hospitals in Mexico.</title>
        <authorList>
            <person name="Barrios-Villa E."/>
            <person name="Pacheco-Flores B."/>
            <person name="Lozano-Zarain P."/>
            <person name="Del Campo-Ortega R."/>
            <person name="de Jesus Ascencio-Montiel I."/>
            <person name="Gonzalez-Leon M."/>
            <person name="Camorlinga-Ponce M."/>
            <person name="Gaytan Cervantes F.J."/>
            <person name="Gonzalez Torres C."/>
            <person name="Aguilar E."/>
            <person name="Gonzalez Ibarra J."/>
            <person name="Torres Lopez F.J."/>
            <person name="Rosas-Vargas H."/>
            <person name="Gonzalez-Bonilla C.R."/>
            <person name="Del Carmen Rocha-Gracia R."/>
        </authorList>
    </citation>
    <scope>NUCLEOTIDE SEQUENCE</scope>
    <source>
        <strain evidence="1">Lac40</strain>
    </source>
</reference>
<dbReference type="AlphaFoldDB" id="A0A9X4BFG8"/>
<dbReference type="RefSeq" id="WP_191152913.1">
    <property type="nucleotide sequence ID" value="NZ_CP060824.1"/>
</dbReference>
<evidence type="ECO:0008006" key="5">
    <source>
        <dbReference type="Google" id="ProtNLM"/>
    </source>
</evidence>
<accession>A0A9X4BFG8</accession>